<organism evidence="7 8">
    <name type="scientific">Lactobacillus colini</name>
    <dbReference type="NCBI Taxonomy" id="1819254"/>
    <lineage>
        <taxon>Bacteria</taxon>
        <taxon>Bacillati</taxon>
        <taxon>Bacillota</taxon>
        <taxon>Bacilli</taxon>
        <taxon>Lactobacillales</taxon>
        <taxon>Lactobacillaceae</taxon>
        <taxon>Lactobacillus</taxon>
    </lineage>
</organism>
<evidence type="ECO:0000256" key="2">
    <source>
        <dbReference type="ARBA" id="ARBA00022980"/>
    </source>
</evidence>
<name>A0ABS4MGP8_9LACO</name>
<proteinExistence type="inferred from homology"/>
<evidence type="ECO:0000256" key="3">
    <source>
        <dbReference type="ARBA" id="ARBA00023274"/>
    </source>
</evidence>
<dbReference type="Pfam" id="PF16320">
    <property type="entry name" value="Ribosomal_L12_N"/>
    <property type="match status" value="1"/>
</dbReference>
<comment type="function">
    <text evidence="4">Forms part of the ribosomal stalk which helps the ribosome interact with GTP-bound translation factors. Is thus essential for accurate translation.</text>
</comment>
<dbReference type="InterPro" id="IPR008932">
    <property type="entry name" value="Ribosomal_bL12_oligo"/>
</dbReference>
<dbReference type="NCBIfam" id="TIGR00855">
    <property type="entry name" value="L12"/>
    <property type="match status" value="1"/>
</dbReference>
<keyword evidence="3 4" id="KW-0687">Ribonucleoprotein</keyword>
<dbReference type="EMBL" id="JAGGLU010000016">
    <property type="protein sequence ID" value="MBP2058863.1"/>
    <property type="molecule type" value="Genomic_DNA"/>
</dbReference>
<dbReference type="Gene3D" id="1.20.5.710">
    <property type="entry name" value="Single helix bin"/>
    <property type="match status" value="1"/>
</dbReference>
<comment type="similarity">
    <text evidence="1 4">Belongs to the bacterial ribosomal protein bL12 family.</text>
</comment>
<dbReference type="InterPro" id="IPR014719">
    <property type="entry name" value="Ribosomal_bL12_C/ClpS-like"/>
</dbReference>
<evidence type="ECO:0000259" key="6">
    <source>
        <dbReference type="Pfam" id="PF16320"/>
    </source>
</evidence>
<feature type="domain" description="Large ribosomal subunit protein bL12 oligomerization" evidence="6">
    <location>
        <begin position="5"/>
        <end position="49"/>
    </location>
</feature>
<dbReference type="InterPro" id="IPR036235">
    <property type="entry name" value="Ribosomal_bL12_oligo_N_sf"/>
</dbReference>
<sequence>MALDTDKIIEALKGASILELNDLVKAIEDEFGVSAAAPVAAAGAGAGAAEKTEFDVELTDVGQEKVKVIKVVRDITGLGLKDSKDLVDGAPKNVKEGVSEDEANDIKAKLEEVGATVTVK</sequence>
<dbReference type="Gene3D" id="3.30.1390.10">
    <property type="match status" value="1"/>
</dbReference>
<comment type="subunit">
    <text evidence="4">Homodimer. Part of the ribosomal stalk of the 50S ribosomal subunit. Forms a multimeric L10(L12)X complex, where L10 forms an elongated spine to which 2 to 4 L12 dimers bind in a sequential fashion. Binds GTP-bound translation factors.</text>
</comment>
<evidence type="ECO:0000313" key="8">
    <source>
        <dbReference type="Proteomes" id="UP001519292"/>
    </source>
</evidence>
<dbReference type="InterPro" id="IPR013823">
    <property type="entry name" value="Ribosomal_bL12_C"/>
</dbReference>
<dbReference type="PANTHER" id="PTHR45987:SF4">
    <property type="entry name" value="LARGE RIBOSOMAL SUBUNIT PROTEIN BL12M"/>
    <property type="match status" value="1"/>
</dbReference>
<dbReference type="GO" id="GO:0005840">
    <property type="term" value="C:ribosome"/>
    <property type="evidence" value="ECO:0007669"/>
    <property type="project" value="UniProtKB-KW"/>
</dbReference>
<dbReference type="InterPro" id="IPR000206">
    <property type="entry name" value="Ribosomal_bL12"/>
</dbReference>
<accession>A0ABS4MGP8</accession>
<evidence type="ECO:0000259" key="5">
    <source>
        <dbReference type="Pfam" id="PF00542"/>
    </source>
</evidence>
<evidence type="ECO:0000313" key="7">
    <source>
        <dbReference type="EMBL" id="MBP2058863.1"/>
    </source>
</evidence>
<keyword evidence="2 4" id="KW-0689">Ribosomal protein</keyword>
<evidence type="ECO:0000256" key="4">
    <source>
        <dbReference type="HAMAP-Rule" id="MF_00368"/>
    </source>
</evidence>
<dbReference type="SUPFAM" id="SSF48300">
    <property type="entry name" value="Ribosomal protein L7/12, oligomerisation (N-terminal) domain"/>
    <property type="match status" value="1"/>
</dbReference>
<dbReference type="Pfam" id="PF00542">
    <property type="entry name" value="Ribosomal_L12"/>
    <property type="match status" value="1"/>
</dbReference>
<protein>
    <recommendedName>
        <fullName evidence="4">Large ribosomal subunit protein bL12</fullName>
    </recommendedName>
</protein>
<reference evidence="7 8" key="1">
    <citation type="submission" date="2021-03" db="EMBL/GenBank/DDBJ databases">
        <title>Genomic Encyclopedia of Type Strains, Phase IV (KMG-IV): sequencing the most valuable type-strain genomes for metagenomic binning, comparative biology and taxonomic classification.</title>
        <authorList>
            <person name="Goeker M."/>
        </authorList>
    </citation>
    <scope>NUCLEOTIDE SEQUENCE [LARGE SCALE GENOMIC DNA]</scope>
    <source>
        <strain evidence="7 8">DSM 101872</strain>
    </source>
</reference>
<dbReference type="RefSeq" id="WP_209687580.1">
    <property type="nucleotide sequence ID" value="NZ_JAGGLU010000016.1"/>
</dbReference>
<dbReference type="SUPFAM" id="SSF54736">
    <property type="entry name" value="ClpS-like"/>
    <property type="match status" value="1"/>
</dbReference>
<dbReference type="PANTHER" id="PTHR45987">
    <property type="entry name" value="39S RIBOSOMAL PROTEIN L12"/>
    <property type="match status" value="1"/>
</dbReference>
<dbReference type="HAMAP" id="MF_00368">
    <property type="entry name" value="Ribosomal_bL12"/>
    <property type="match status" value="1"/>
</dbReference>
<comment type="caution">
    <text evidence="7">The sequence shown here is derived from an EMBL/GenBank/DDBJ whole genome shotgun (WGS) entry which is preliminary data.</text>
</comment>
<feature type="domain" description="Large ribosomal subunit protein bL12 C-terminal" evidence="5">
    <location>
        <begin position="54"/>
        <end position="120"/>
    </location>
</feature>
<gene>
    <name evidence="4" type="primary">rplL</name>
    <name evidence="7" type="ORF">J2Z60_002054</name>
</gene>
<dbReference type="CDD" id="cd00387">
    <property type="entry name" value="Ribosomal_L7_L12"/>
    <property type="match status" value="1"/>
</dbReference>
<keyword evidence="8" id="KW-1185">Reference proteome</keyword>
<evidence type="ECO:0000256" key="1">
    <source>
        <dbReference type="ARBA" id="ARBA00007197"/>
    </source>
</evidence>
<dbReference type="Proteomes" id="UP001519292">
    <property type="component" value="Unassembled WGS sequence"/>
</dbReference>